<feature type="region of interest" description="Disordered" evidence="1">
    <location>
        <begin position="26"/>
        <end position="143"/>
    </location>
</feature>
<evidence type="ECO:0000313" key="3">
    <source>
        <dbReference type="EMBL" id="MFC3109800.1"/>
    </source>
</evidence>
<name>A0ABV7F8A5_9BURK</name>
<dbReference type="RefSeq" id="WP_390332241.1">
    <property type="nucleotide sequence ID" value="NZ_JBHRTP010000055.1"/>
</dbReference>
<proteinExistence type="predicted"/>
<dbReference type="Gene3D" id="2.20.130.30">
    <property type="entry name" value="Protein of unknown function DUF2782"/>
    <property type="match status" value="1"/>
</dbReference>
<comment type="caution">
    <text evidence="3">The sequence shown here is derived from an EMBL/GenBank/DDBJ whole genome shotgun (WGS) entry which is preliminary data.</text>
</comment>
<dbReference type="InterPro" id="IPR021357">
    <property type="entry name" value="DUF2782"/>
</dbReference>
<organism evidence="3 4">
    <name type="scientific">Undibacterium arcticum</name>
    <dbReference type="NCBI Taxonomy" id="1762892"/>
    <lineage>
        <taxon>Bacteria</taxon>
        <taxon>Pseudomonadati</taxon>
        <taxon>Pseudomonadota</taxon>
        <taxon>Betaproteobacteria</taxon>
        <taxon>Burkholderiales</taxon>
        <taxon>Oxalobacteraceae</taxon>
        <taxon>Undibacterium</taxon>
    </lineage>
</organism>
<dbReference type="Proteomes" id="UP001595530">
    <property type="component" value="Unassembled WGS sequence"/>
</dbReference>
<keyword evidence="2" id="KW-0732">Signal</keyword>
<gene>
    <name evidence="3" type="ORF">ACFOFO_17835</name>
</gene>
<feature type="compositionally biased region" description="Basic and acidic residues" evidence="1">
    <location>
        <begin position="112"/>
        <end position="124"/>
    </location>
</feature>
<reference evidence="4" key="1">
    <citation type="journal article" date="2019" name="Int. J. Syst. Evol. Microbiol.">
        <title>The Global Catalogue of Microorganisms (GCM) 10K type strain sequencing project: providing services to taxonomists for standard genome sequencing and annotation.</title>
        <authorList>
            <consortium name="The Broad Institute Genomics Platform"/>
            <consortium name="The Broad Institute Genome Sequencing Center for Infectious Disease"/>
            <person name="Wu L."/>
            <person name="Ma J."/>
        </authorList>
    </citation>
    <scope>NUCLEOTIDE SEQUENCE [LARGE SCALE GENOMIC DNA]</scope>
    <source>
        <strain evidence="4">KCTC 42986</strain>
    </source>
</reference>
<evidence type="ECO:0000256" key="1">
    <source>
        <dbReference type="SAM" id="MobiDB-lite"/>
    </source>
</evidence>
<feature type="signal peptide" evidence="2">
    <location>
        <begin position="1"/>
        <end position="25"/>
    </location>
</feature>
<keyword evidence="4" id="KW-1185">Reference proteome</keyword>
<accession>A0ABV7F8A5</accession>
<dbReference type="EMBL" id="JBHRTP010000055">
    <property type="protein sequence ID" value="MFC3109800.1"/>
    <property type="molecule type" value="Genomic_DNA"/>
</dbReference>
<feature type="chain" id="PRO_5045416207" evidence="2">
    <location>
        <begin position="26"/>
        <end position="143"/>
    </location>
</feature>
<feature type="compositionally biased region" description="Basic and acidic residues" evidence="1">
    <location>
        <begin position="59"/>
        <end position="73"/>
    </location>
</feature>
<sequence>MRTSTLLHIAAVCVAVQLLPAYAQAPAKNVAPPPPKLEKMEEGEQPAITIAPPDSGTKITEKRQQGKVTEVKVKSGKSTYYLKPNEPAGSAAPGDVQSNQIRAAEWPILEFDLGRKKTNPKEAEPPQTLQPAGAQPTASAPKK</sequence>
<evidence type="ECO:0000313" key="4">
    <source>
        <dbReference type="Proteomes" id="UP001595530"/>
    </source>
</evidence>
<evidence type="ECO:0000256" key="2">
    <source>
        <dbReference type="SAM" id="SignalP"/>
    </source>
</evidence>
<protein>
    <submittedName>
        <fullName evidence="3">DUF2782 domain-containing protein</fullName>
    </submittedName>
</protein>
<dbReference type="Pfam" id="PF11191">
    <property type="entry name" value="DUF2782"/>
    <property type="match status" value="1"/>
</dbReference>